<organism evidence="1 2">
    <name type="scientific">Alligator mississippiensis</name>
    <name type="common">American alligator</name>
    <dbReference type="NCBI Taxonomy" id="8496"/>
    <lineage>
        <taxon>Eukaryota</taxon>
        <taxon>Metazoa</taxon>
        <taxon>Chordata</taxon>
        <taxon>Craniata</taxon>
        <taxon>Vertebrata</taxon>
        <taxon>Euteleostomi</taxon>
        <taxon>Archelosauria</taxon>
        <taxon>Archosauria</taxon>
        <taxon>Crocodylia</taxon>
        <taxon>Alligatoridae</taxon>
        <taxon>Alligatorinae</taxon>
        <taxon>Alligator</taxon>
    </lineage>
</organism>
<gene>
    <name evidence="1" type="ORF">Y1Q_0019202</name>
</gene>
<comment type="caution">
    <text evidence="1">The sequence shown here is derived from an EMBL/GenBank/DDBJ whole genome shotgun (WGS) entry which is preliminary data.</text>
</comment>
<accession>A0A151MQB7</accession>
<proteinExistence type="predicted"/>
<protein>
    <submittedName>
        <fullName evidence="1">Uncharacterized protein</fullName>
    </submittedName>
</protein>
<dbReference type="AlphaFoldDB" id="A0A151MQB7"/>
<reference evidence="1 2" key="1">
    <citation type="journal article" date="2012" name="Genome Biol.">
        <title>Sequencing three crocodilian genomes to illuminate the evolution of archosaurs and amniotes.</title>
        <authorList>
            <person name="St John J.A."/>
            <person name="Braun E.L."/>
            <person name="Isberg S.R."/>
            <person name="Miles L.G."/>
            <person name="Chong A.Y."/>
            <person name="Gongora J."/>
            <person name="Dalzell P."/>
            <person name="Moran C."/>
            <person name="Bed'hom B."/>
            <person name="Abzhanov A."/>
            <person name="Burgess S.C."/>
            <person name="Cooksey A.M."/>
            <person name="Castoe T.A."/>
            <person name="Crawford N.G."/>
            <person name="Densmore L.D."/>
            <person name="Drew J.C."/>
            <person name="Edwards S.V."/>
            <person name="Faircloth B.C."/>
            <person name="Fujita M.K."/>
            <person name="Greenwold M.J."/>
            <person name="Hoffmann F.G."/>
            <person name="Howard J.M."/>
            <person name="Iguchi T."/>
            <person name="Janes D.E."/>
            <person name="Khan S.Y."/>
            <person name="Kohno S."/>
            <person name="de Koning A.J."/>
            <person name="Lance S.L."/>
            <person name="McCarthy F.M."/>
            <person name="McCormack J.E."/>
            <person name="Merchant M.E."/>
            <person name="Peterson D.G."/>
            <person name="Pollock D.D."/>
            <person name="Pourmand N."/>
            <person name="Raney B.J."/>
            <person name="Roessler K.A."/>
            <person name="Sanford J.R."/>
            <person name="Sawyer R.H."/>
            <person name="Schmidt C.J."/>
            <person name="Triplett E.W."/>
            <person name="Tuberville T.D."/>
            <person name="Venegas-Anaya M."/>
            <person name="Howard J.T."/>
            <person name="Jarvis E.D."/>
            <person name="Guillette L.J.Jr."/>
            <person name="Glenn T.C."/>
            <person name="Green R.E."/>
            <person name="Ray D.A."/>
        </authorList>
    </citation>
    <scope>NUCLEOTIDE SEQUENCE [LARGE SCALE GENOMIC DNA]</scope>
    <source>
        <strain evidence="1">KSC_2009_1</strain>
    </source>
</reference>
<keyword evidence="2" id="KW-1185">Reference proteome</keyword>
<name>A0A151MQB7_ALLMI</name>
<evidence type="ECO:0000313" key="2">
    <source>
        <dbReference type="Proteomes" id="UP000050525"/>
    </source>
</evidence>
<evidence type="ECO:0000313" key="1">
    <source>
        <dbReference type="EMBL" id="KYO26736.1"/>
    </source>
</evidence>
<dbReference type="EMBL" id="AKHW03005461">
    <property type="protein sequence ID" value="KYO26736.1"/>
    <property type="molecule type" value="Genomic_DNA"/>
</dbReference>
<sequence>MDIKTTTGITADHGQTHPIPCYQSNLSTELDYGEIKDLITICGKEYVQCKLQIRQPRAENTIGILQRSQHSDKNLEILQEVWQKLQTGYLTNGLGRGVASCRYQFPRIFFIKAQRTLGWKSKIKQHCRRGLTAVGTERAKAHTGLYVKCCTQKHKTKTLKDENNCQGHKTWTRCWADCHGP</sequence>
<dbReference type="Proteomes" id="UP000050525">
    <property type="component" value="Unassembled WGS sequence"/>
</dbReference>